<feature type="region of interest" description="Disordered" evidence="1">
    <location>
        <begin position="18"/>
        <end position="79"/>
    </location>
</feature>
<evidence type="ECO:0000313" key="2">
    <source>
        <dbReference type="EMBL" id="KAG9247106.1"/>
    </source>
</evidence>
<comment type="caution">
    <text evidence="2">The sequence shown here is derived from an EMBL/GenBank/DDBJ whole genome shotgun (WGS) entry which is preliminary data.</text>
</comment>
<keyword evidence="3" id="KW-1185">Reference proteome</keyword>
<dbReference type="InterPro" id="IPR013898">
    <property type="entry name" value="Atg43"/>
</dbReference>
<name>A0A9P7Z872_9HELO</name>
<reference evidence="2" key="1">
    <citation type="journal article" date="2021" name="IMA Fungus">
        <title>Genomic characterization of three marine fungi, including Emericellopsis atlantica sp. nov. with signatures of a generalist lifestyle and marine biomass degradation.</title>
        <authorList>
            <person name="Hagestad O.C."/>
            <person name="Hou L."/>
            <person name="Andersen J.H."/>
            <person name="Hansen E.H."/>
            <person name="Altermark B."/>
            <person name="Li C."/>
            <person name="Kuhnert E."/>
            <person name="Cox R.J."/>
            <person name="Crous P.W."/>
            <person name="Spatafora J.W."/>
            <person name="Lail K."/>
            <person name="Amirebrahimi M."/>
            <person name="Lipzen A."/>
            <person name="Pangilinan J."/>
            <person name="Andreopoulos W."/>
            <person name="Hayes R.D."/>
            <person name="Ng V."/>
            <person name="Grigoriev I.V."/>
            <person name="Jackson S.A."/>
            <person name="Sutton T.D.S."/>
            <person name="Dobson A.D.W."/>
            <person name="Rama T."/>
        </authorList>
    </citation>
    <scope>NUCLEOTIDE SEQUENCE</scope>
    <source>
        <strain evidence="2">TRa3180A</strain>
    </source>
</reference>
<feature type="compositionally biased region" description="Acidic residues" evidence="1">
    <location>
        <begin position="57"/>
        <end position="76"/>
    </location>
</feature>
<feature type="compositionally biased region" description="Polar residues" evidence="1">
    <location>
        <begin position="18"/>
        <end position="51"/>
    </location>
</feature>
<evidence type="ECO:0000313" key="3">
    <source>
        <dbReference type="Proteomes" id="UP000887226"/>
    </source>
</evidence>
<dbReference type="GO" id="GO:0000423">
    <property type="term" value="P:mitophagy"/>
    <property type="evidence" value="ECO:0007669"/>
    <property type="project" value="InterPro"/>
</dbReference>
<dbReference type="EMBL" id="MU253782">
    <property type="protein sequence ID" value="KAG9247106.1"/>
    <property type="molecule type" value="Genomic_DNA"/>
</dbReference>
<dbReference type="PANTHER" id="PTHR38699:SF1">
    <property type="entry name" value="MITOPHAGY RECEPTOR ATG43"/>
    <property type="match status" value="1"/>
</dbReference>
<dbReference type="AlphaFoldDB" id="A0A9P7Z872"/>
<evidence type="ECO:0008006" key="4">
    <source>
        <dbReference type="Google" id="ProtNLM"/>
    </source>
</evidence>
<dbReference type="PANTHER" id="PTHR38699">
    <property type="entry name" value="CHROMOSOME 1, WHOLE GENOME SHOTGUN SEQUENCE"/>
    <property type="match status" value="1"/>
</dbReference>
<dbReference type="OrthoDB" id="2430343at2759"/>
<dbReference type="Proteomes" id="UP000887226">
    <property type="component" value="Unassembled WGS sequence"/>
</dbReference>
<gene>
    <name evidence="2" type="ORF">BJ878DRAFT_223075</name>
</gene>
<organism evidence="2 3">
    <name type="scientific">Calycina marina</name>
    <dbReference type="NCBI Taxonomy" id="1763456"/>
    <lineage>
        <taxon>Eukaryota</taxon>
        <taxon>Fungi</taxon>
        <taxon>Dikarya</taxon>
        <taxon>Ascomycota</taxon>
        <taxon>Pezizomycotina</taxon>
        <taxon>Leotiomycetes</taxon>
        <taxon>Helotiales</taxon>
        <taxon>Pezizellaceae</taxon>
        <taxon>Calycina</taxon>
    </lineage>
</organism>
<proteinExistence type="predicted"/>
<sequence>MSNSTPLQIAETIQTASINLAPSPTHDINPSTAASSKQPVTVFPHTSSSSLDKYAYDDEDDIDRQDDDNEDDDDEIPCSVIRPLPRKTTLPPLPDMRFEQSYLASIKDADTVGKIMFISIRDQILLPLLQGTALTLGLLGWRHWNRSAQLSGTSLGARIRRWWYRTNNWEIKANLRKLRGDKKLAREIGDVSWQDPSLGFTD</sequence>
<dbReference type="GO" id="GO:0140580">
    <property type="term" value="F:mitochondrion autophagosome adaptor activity"/>
    <property type="evidence" value="ECO:0007669"/>
    <property type="project" value="InterPro"/>
</dbReference>
<evidence type="ECO:0000256" key="1">
    <source>
        <dbReference type="SAM" id="MobiDB-lite"/>
    </source>
</evidence>
<accession>A0A9P7Z872</accession>
<protein>
    <recommendedName>
        <fullName evidence="4">DUF1770-domain-containing protein</fullName>
    </recommendedName>
</protein>
<dbReference type="Pfam" id="PF08589">
    <property type="entry name" value="ATG43"/>
    <property type="match status" value="1"/>
</dbReference>